<dbReference type="PANTHER" id="PTHR13627:SF34">
    <property type="entry name" value="RIBITOL-5-PHOSPHATE TRANSFERASE"/>
    <property type="match status" value="1"/>
</dbReference>
<dbReference type="PANTHER" id="PTHR13627">
    <property type="entry name" value="FUKUTIN RELATED PROTEIN"/>
    <property type="match status" value="1"/>
</dbReference>
<keyword evidence="1" id="KW-0472">Membrane</keyword>
<evidence type="ECO:0008006" key="4">
    <source>
        <dbReference type="Google" id="ProtNLM"/>
    </source>
</evidence>
<name>A0A7J7J6H9_BUGNE</name>
<dbReference type="GO" id="GO:0009100">
    <property type="term" value="P:glycoprotein metabolic process"/>
    <property type="evidence" value="ECO:0007669"/>
    <property type="project" value="UniProtKB-ARBA"/>
</dbReference>
<keyword evidence="3" id="KW-1185">Reference proteome</keyword>
<accession>A0A7J7J6H9</accession>
<reference evidence="2" key="1">
    <citation type="submission" date="2020-06" db="EMBL/GenBank/DDBJ databases">
        <title>Draft genome of Bugula neritina, a colonial animal packing powerful symbionts and potential medicines.</title>
        <authorList>
            <person name="Rayko M."/>
        </authorList>
    </citation>
    <scope>NUCLEOTIDE SEQUENCE [LARGE SCALE GENOMIC DNA]</scope>
    <source>
        <strain evidence="2">Kwan_BN1</strain>
    </source>
</reference>
<organism evidence="2 3">
    <name type="scientific">Bugula neritina</name>
    <name type="common">Brown bryozoan</name>
    <name type="synonym">Sertularia neritina</name>
    <dbReference type="NCBI Taxonomy" id="10212"/>
    <lineage>
        <taxon>Eukaryota</taxon>
        <taxon>Metazoa</taxon>
        <taxon>Spiralia</taxon>
        <taxon>Lophotrochozoa</taxon>
        <taxon>Bryozoa</taxon>
        <taxon>Gymnolaemata</taxon>
        <taxon>Cheilostomatida</taxon>
        <taxon>Flustrina</taxon>
        <taxon>Buguloidea</taxon>
        <taxon>Bugulidae</taxon>
        <taxon>Bugula</taxon>
    </lineage>
</organism>
<sequence length="655" mass="75612">MWYCTIMAIGVRIINKFSISDYAIKRFAFLIYFLLNERAVKAEINMRMFKHRYALIWAITIILWIATVTLQHYRERQGCSANNFIDSTSARLVKIATKVGISKKLWAQEQPNFLLDEVYEELKDILGIMGQQPELDRAEKALESPKSHMSTDVCPEKYIEKKIAKDDPKYIFYRRIGFYQENCTDVPEFHTLLTLVYNFVHYDSKYFQHIPSIFHDVNKLYPNIRIIAAIPDTLTLNQADYKDTTIIKLKKRQVHKILSKFIKAESSIWRNLTDRVQTKYVYIGRNVIKFTWFDRLERLVREIGNLEASVVSGAYRTLVSGVWSNGCDQSVLYNYQLVYRAGYMKSRQECLMCHHVRGPFVAKASLFKKIPLKADMSATSSFAVWFLKLKKLSLLAASCPDVMSFVTDEASQPTEKEQWLGVASALQVERIRLPNKKLLKFGCKEAKTFCDAKDVVGRSMSFCCKDELTNGISFIMEKCRNEGMVCQLNAGTNLGAVKFADIVPWDNDADILIHPDNVTAFNTLDQYFIDHGYSLNQLAKGYKRLSTRHWTIEVFADPLQTPAAYNVTPTFVQLHGIYLEATISPGLFARNMYGVEIYQHVQHSSQNKQHLQTNNIWSYYSYATKRFTKCPIPGHHSCLDRFLPDGNFLFKEPVI</sequence>
<dbReference type="EMBL" id="VXIV02003120">
    <property type="protein sequence ID" value="KAF6021131.1"/>
    <property type="molecule type" value="Genomic_DNA"/>
</dbReference>
<dbReference type="AlphaFoldDB" id="A0A7J7J6H9"/>
<evidence type="ECO:0000313" key="3">
    <source>
        <dbReference type="Proteomes" id="UP000593567"/>
    </source>
</evidence>
<gene>
    <name evidence="2" type="ORF">EB796_020560</name>
</gene>
<feature type="transmembrane region" description="Helical" evidence="1">
    <location>
        <begin position="54"/>
        <end position="73"/>
    </location>
</feature>
<evidence type="ECO:0000256" key="1">
    <source>
        <dbReference type="SAM" id="Phobius"/>
    </source>
</evidence>
<keyword evidence="1" id="KW-0812">Transmembrane</keyword>
<dbReference type="OrthoDB" id="6266424at2759"/>
<protein>
    <recommendedName>
        <fullName evidence="4">Fukutin-related protein</fullName>
    </recommendedName>
</protein>
<dbReference type="Proteomes" id="UP000593567">
    <property type="component" value="Unassembled WGS sequence"/>
</dbReference>
<comment type="caution">
    <text evidence="2">The sequence shown here is derived from an EMBL/GenBank/DDBJ whole genome shotgun (WGS) entry which is preliminary data.</text>
</comment>
<keyword evidence="1" id="KW-1133">Transmembrane helix</keyword>
<proteinExistence type="predicted"/>
<dbReference type="InterPro" id="IPR052613">
    <property type="entry name" value="LicD_transferase"/>
</dbReference>
<evidence type="ECO:0000313" key="2">
    <source>
        <dbReference type="EMBL" id="KAF6021131.1"/>
    </source>
</evidence>